<accession>A0ABR6IFQ0</accession>
<dbReference type="Proteomes" id="UP000551353">
    <property type="component" value="Unassembled WGS sequence"/>
</dbReference>
<proteinExistence type="predicted"/>
<name>A0ABR6IFQ0_9HYPH</name>
<gene>
    <name evidence="1" type="ORF">GGD56_000516</name>
</gene>
<comment type="caution">
    <text evidence="1">The sequence shown here is derived from an EMBL/GenBank/DDBJ whole genome shotgun (WGS) entry which is preliminary data.</text>
</comment>
<organism evidence="1 2">
    <name type="scientific">Rhizobium mongolense</name>
    <dbReference type="NCBI Taxonomy" id="57676"/>
    <lineage>
        <taxon>Bacteria</taxon>
        <taxon>Pseudomonadati</taxon>
        <taxon>Pseudomonadota</taxon>
        <taxon>Alphaproteobacteria</taxon>
        <taxon>Hyphomicrobiales</taxon>
        <taxon>Rhizobiaceae</taxon>
        <taxon>Rhizobium/Agrobacterium group</taxon>
        <taxon>Rhizobium</taxon>
    </lineage>
</organism>
<dbReference type="EMBL" id="JACIFX010000001">
    <property type="protein sequence ID" value="MBB4226696.1"/>
    <property type="molecule type" value="Genomic_DNA"/>
</dbReference>
<reference evidence="1 2" key="1">
    <citation type="submission" date="2020-08" db="EMBL/GenBank/DDBJ databases">
        <title>Genomic Encyclopedia of Type Strains, Phase IV (KMG-V): Genome sequencing to study the core and pangenomes of soil and plant-associated prokaryotes.</title>
        <authorList>
            <person name="Whitman W."/>
        </authorList>
    </citation>
    <scope>NUCLEOTIDE SEQUENCE [LARGE SCALE GENOMIC DNA]</scope>
    <source>
        <strain evidence="1 2">SEMIA 4087</strain>
    </source>
</reference>
<evidence type="ECO:0000313" key="1">
    <source>
        <dbReference type="EMBL" id="MBB4226696.1"/>
    </source>
</evidence>
<keyword evidence="2" id="KW-1185">Reference proteome</keyword>
<protein>
    <submittedName>
        <fullName evidence="1">Uncharacterized protein</fullName>
    </submittedName>
</protein>
<evidence type="ECO:0000313" key="2">
    <source>
        <dbReference type="Proteomes" id="UP000551353"/>
    </source>
</evidence>
<sequence>MSDRGIPLQLPQDGVVADRHPEPLHEALARLAARVMAEKADNLHDPCRPARIRGSNRWQSVGERLSFTLLMGASPAAQQNFHRHRLALDR</sequence>